<comment type="caution">
    <text evidence="1">The sequence shown here is derived from an EMBL/GenBank/DDBJ whole genome shotgun (WGS) entry which is preliminary data.</text>
</comment>
<dbReference type="SUPFAM" id="SSF48452">
    <property type="entry name" value="TPR-like"/>
    <property type="match status" value="1"/>
</dbReference>
<evidence type="ECO:0000313" key="2">
    <source>
        <dbReference type="Proteomes" id="UP001183809"/>
    </source>
</evidence>
<keyword evidence="2" id="KW-1185">Reference proteome</keyword>
<evidence type="ECO:0000313" key="1">
    <source>
        <dbReference type="EMBL" id="MDT0467434.1"/>
    </source>
</evidence>
<dbReference type="Proteomes" id="UP001183809">
    <property type="component" value="Unassembled WGS sequence"/>
</dbReference>
<reference evidence="2" key="1">
    <citation type="submission" date="2023-07" db="EMBL/GenBank/DDBJ databases">
        <title>30 novel species of actinomycetes from the DSMZ collection.</title>
        <authorList>
            <person name="Nouioui I."/>
        </authorList>
    </citation>
    <scope>NUCLEOTIDE SEQUENCE [LARGE SCALE GENOMIC DNA]</scope>
    <source>
        <strain evidence="2">DSM 41699</strain>
    </source>
</reference>
<organism evidence="1 2">
    <name type="scientific">Streptomyces gibsoniae</name>
    <dbReference type="NCBI Taxonomy" id="3075529"/>
    <lineage>
        <taxon>Bacteria</taxon>
        <taxon>Bacillati</taxon>
        <taxon>Actinomycetota</taxon>
        <taxon>Actinomycetes</taxon>
        <taxon>Kitasatosporales</taxon>
        <taxon>Streptomycetaceae</taxon>
        <taxon>Streptomyces</taxon>
    </lineage>
</organism>
<dbReference type="RefSeq" id="WP_311698896.1">
    <property type="nucleotide sequence ID" value="NZ_JAVREY010000053.1"/>
</dbReference>
<dbReference type="EMBL" id="JAVREY010000053">
    <property type="protein sequence ID" value="MDT0467434.1"/>
    <property type="molecule type" value="Genomic_DNA"/>
</dbReference>
<accession>A0ABU2U2H8</accession>
<sequence length="423" mass="46277">MAARREKVSRWESGRAVPERTAQLAIAHIHAVPHEEVLRMDWPDWLHLANGDARQLELPWTTAAVPEAILDAIAGREETQQEYLLATGWAARSLMENWLDAMAEEMATTPADSTLLAAARGRRPGLVGERESVLEACTRLRTLHRFAANFSAGWLVAASELELRHLADHFLAAPEALHKGRDLLVLAAEGLAVCGFIARLQGQHVGAQRYYVAALRCATAAKDPETAAAIVTLHVGQYLDLRLHEEAAELLEAVKKLLRRNQMHVKDPTLLALLHTQSARVHAQRGDDLSRRRALTVGRHALTTAASSGGIRILPLRSEDWLSCMDAVSLLDLDQPDRAIKHFEPVLSEHHPKLELPPCVHAMYLLRAAETQVALGDATGGAESASRAATLLGGVRAAASERVRLALRAYAHLPEVTRFLASA</sequence>
<gene>
    <name evidence="1" type="ORF">RM764_31315</name>
</gene>
<proteinExistence type="predicted"/>
<name>A0ABU2U2H8_9ACTN</name>
<protein>
    <submittedName>
        <fullName evidence="1">Transcriptional regulator</fullName>
    </submittedName>
</protein>
<dbReference type="InterPro" id="IPR011990">
    <property type="entry name" value="TPR-like_helical_dom_sf"/>
</dbReference>